<evidence type="ECO:0000313" key="2">
    <source>
        <dbReference type="Proteomes" id="UP000265520"/>
    </source>
</evidence>
<sequence length="57" mass="6205">SLAQRRLVRSSNTGTESLPVTGEIWRELARAGESLSPGDFKNVAHRLHAEHVALLAV</sequence>
<accession>A0A392SV76</accession>
<dbReference type="AlphaFoldDB" id="A0A392SV76"/>
<evidence type="ECO:0000313" key="1">
    <source>
        <dbReference type="EMBL" id="MCI52741.1"/>
    </source>
</evidence>
<dbReference type="Proteomes" id="UP000265520">
    <property type="component" value="Unassembled WGS sequence"/>
</dbReference>
<dbReference type="EMBL" id="LXQA010452165">
    <property type="protein sequence ID" value="MCI52741.1"/>
    <property type="molecule type" value="Genomic_DNA"/>
</dbReference>
<proteinExistence type="predicted"/>
<name>A0A392SV76_9FABA</name>
<comment type="caution">
    <text evidence="1">The sequence shown here is derived from an EMBL/GenBank/DDBJ whole genome shotgun (WGS) entry which is preliminary data.</text>
</comment>
<reference evidence="1 2" key="1">
    <citation type="journal article" date="2018" name="Front. Plant Sci.">
        <title>Red Clover (Trifolium pratense) and Zigzag Clover (T. medium) - A Picture of Genomic Similarities and Differences.</title>
        <authorList>
            <person name="Dluhosova J."/>
            <person name="Istvanek J."/>
            <person name="Nedelnik J."/>
            <person name="Repkova J."/>
        </authorList>
    </citation>
    <scope>NUCLEOTIDE SEQUENCE [LARGE SCALE GENOMIC DNA]</scope>
    <source>
        <strain evidence="2">cv. 10/8</strain>
        <tissue evidence="1">Leaf</tissue>
    </source>
</reference>
<feature type="non-terminal residue" evidence="1">
    <location>
        <position position="1"/>
    </location>
</feature>
<organism evidence="1 2">
    <name type="scientific">Trifolium medium</name>
    <dbReference type="NCBI Taxonomy" id="97028"/>
    <lineage>
        <taxon>Eukaryota</taxon>
        <taxon>Viridiplantae</taxon>
        <taxon>Streptophyta</taxon>
        <taxon>Embryophyta</taxon>
        <taxon>Tracheophyta</taxon>
        <taxon>Spermatophyta</taxon>
        <taxon>Magnoliopsida</taxon>
        <taxon>eudicotyledons</taxon>
        <taxon>Gunneridae</taxon>
        <taxon>Pentapetalae</taxon>
        <taxon>rosids</taxon>
        <taxon>fabids</taxon>
        <taxon>Fabales</taxon>
        <taxon>Fabaceae</taxon>
        <taxon>Papilionoideae</taxon>
        <taxon>50 kb inversion clade</taxon>
        <taxon>NPAAA clade</taxon>
        <taxon>Hologalegina</taxon>
        <taxon>IRL clade</taxon>
        <taxon>Trifolieae</taxon>
        <taxon>Trifolium</taxon>
    </lineage>
</organism>
<protein>
    <submittedName>
        <fullName evidence="1">Uncharacterized protein</fullName>
    </submittedName>
</protein>
<keyword evidence="2" id="KW-1185">Reference proteome</keyword>